<comment type="caution">
    <text evidence="6">The sequence shown here is derived from an EMBL/GenBank/DDBJ whole genome shotgun (WGS) entry which is preliminary data.</text>
</comment>
<dbReference type="GO" id="GO:0003735">
    <property type="term" value="F:structural constituent of ribosome"/>
    <property type="evidence" value="ECO:0007669"/>
    <property type="project" value="InterPro"/>
</dbReference>
<dbReference type="Gene3D" id="2.30.30.70">
    <property type="entry name" value="Ribosomal protein L21"/>
    <property type="match status" value="1"/>
</dbReference>
<dbReference type="EMBL" id="JAKMXF010000343">
    <property type="protein sequence ID" value="KAI6647266.1"/>
    <property type="molecule type" value="Genomic_DNA"/>
</dbReference>
<dbReference type="GO" id="GO:1990904">
    <property type="term" value="C:ribonucleoprotein complex"/>
    <property type="evidence" value="ECO:0007669"/>
    <property type="project" value="UniProtKB-KW"/>
</dbReference>
<dbReference type="FunFam" id="6.10.250.3260:FF:000001">
    <property type="entry name" value="60S ribosomal protein L21"/>
    <property type="match status" value="1"/>
</dbReference>
<dbReference type="Proteomes" id="UP001165289">
    <property type="component" value="Unassembled WGS sequence"/>
</dbReference>
<evidence type="ECO:0000256" key="4">
    <source>
        <dbReference type="ARBA" id="ARBA00035219"/>
    </source>
</evidence>
<organism evidence="6 7">
    <name type="scientific">Oopsacas minuta</name>
    <dbReference type="NCBI Taxonomy" id="111878"/>
    <lineage>
        <taxon>Eukaryota</taxon>
        <taxon>Metazoa</taxon>
        <taxon>Porifera</taxon>
        <taxon>Hexactinellida</taxon>
        <taxon>Hexasterophora</taxon>
        <taxon>Lyssacinosida</taxon>
        <taxon>Leucopsacidae</taxon>
        <taxon>Oopsacas</taxon>
    </lineage>
</organism>
<name>A0AAV7JEU8_9METZ</name>
<dbReference type="Pfam" id="PF01157">
    <property type="entry name" value="Ribosomal_L21e"/>
    <property type="match status" value="1"/>
</dbReference>
<dbReference type="Gene3D" id="6.10.250.3260">
    <property type="match status" value="1"/>
</dbReference>
<keyword evidence="2 6" id="KW-0689">Ribosomal protein</keyword>
<dbReference type="InterPro" id="IPR036948">
    <property type="entry name" value="Ribosomal_eL21_sf"/>
</dbReference>
<evidence type="ECO:0000313" key="7">
    <source>
        <dbReference type="Proteomes" id="UP001165289"/>
    </source>
</evidence>
<dbReference type="InterPro" id="IPR001147">
    <property type="entry name" value="Ribosomal_eL21"/>
</dbReference>
<proteinExistence type="inferred from homology"/>
<evidence type="ECO:0000256" key="2">
    <source>
        <dbReference type="ARBA" id="ARBA00022980"/>
    </source>
</evidence>
<reference evidence="6 7" key="1">
    <citation type="journal article" date="2023" name="BMC Biol.">
        <title>The compact genome of the sponge Oopsacas minuta (Hexactinellida) is lacking key metazoan core genes.</title>
        <authorList>
            <person name="Santini S."/>
            <person name="Schenkelaars Q."/>
            <person name="Jourda C."/>
            <person name="Duchesne M."/>
            <person name="Belahbib H."/>
            <person name="Rocher C."/>
            <person name="Selva M."/>
            <person name="Riesgo A."/>
            <person name="Vervoort M."/>
            <person name="Leys S.P."/>
            <person name="Kodjabachian L."/>
            <person name="Le Bivic A."/>
            <person name="Borchiellini C."/>
            <person name="Claverie J.M."/>
            <person name="Renard E."/>
        </authorList>
    </citation>
    <scope>NUCLEOTIDE SEQUENCE [LARGE SCALE GENOMIC DNA]</scope>
    <source>
        <strain evidence="6">SPO-2</strain>
    </source>
</reference>
<dbReference type="AlphaFoldDB" id="A0AAV7JEU8"/>
<evidence type="ECO:0000256" key="1">
    <source>
        <dbReference type="ARBA" id="ARBA00008427"/>
    </source>
</evidence>
<accession>A0AAV7JEU8</accession>
<dbReference type="InterPro" id="IPR008991">
    <property type="entry name" value="Translation_prot_SH3-like_sf"/>
</dbReference>
<dbReference type="PANTHER" id="PTHR20981">
    <property type="entry name" value="60S RIBOSOMAL PROTEIN L21"/>
    <property type="match status" value="1"/>
</dbReference>
<dbReference type="SUPFAM" id="SSF50104">
    <property type="entry name" value="Translation proteins SH3-like domain"/>
    <property type="match status" value="1"/>
</dbReference>
<evidence type="ECO:0000256" key="5">
    <source>
        <dbReference type="ARBA" id="ARBA00035327"/>
    </source>
</evidence>
<gene>
    <name evidence="6" type="ORF">LOD99_12263</name>
</gene>
<comment type="similarity">
    <text evidence="1">Belongs to the eukaryotic ribosomal protein eL21 family.</text>
</comment>
<sequence length="160" mass="18458">MGKTHGLRRGTRYMFSRKFKKHGVLHLSTYLQVYKVGNIVDVKADGAIQKGMPHKIYHGKTGKVFNVSKRAVGVILNKRVGNRIIPKRVNIRVEHIKLSKCRDDFLKRVKENGEKRKLHKETGQIYSLKRQIEGPRKGFTFKMKGKQPVLLRPAPYQLLA</sequence>
<dbReference type="GO" id="GO:0006412">
    <property type="term" value="P:translation"/>
    <property type="evidence" value="ECO:0007669"/>
    <property type="project" value="InterPro"/>
</dbReference>
<keyword evidence="3" id="KW-0687">Ribonucleoprotein</keyword>
<evidence type="ECO:0000313" key="6">
    <source>
        <dbReference type="EMBL" id="KAI6647266.1"/>
    </source>
</evidence>
<dbReference type="GO" id="GO:0005840">
    <property type="term" value="C:ribosome"/>
    <property type="evidence" value="ECO:0007669"/>
    <property type="project" value="UniProtKB-KW"/>
</dbReference>
<evidence type="ECO:0000256" key="3">
    <source>
        <dbReference type="ARBA" id="ARBA00023274"/>
    </source>
</evidence>
<keyword evidence="7" id="KW-1185">Reference proteome</keyword>
<dbReference type="FunFam" id="2.30.30.70:FF:000001">
    <property type="entry name" value="60S ribosomal protein L21"/>
    <property type="match status" value="1"/>
</dbReference>
<protein>
    <recommendedName>
        <fullName evidence="4">Large ribosomal subunit protein eL21</fullName>
    </recommendedName>
    <alternativeName>
        <fullName evidence="5">60S ribosomal protein L21</fullName>
    </alternativeName>
</protein>